<reference evidence="1 2" key="1">
    <citation type="submission" date="2018-12" db="EMBL/GenBank/DDBJ databases">
        <title>Sequencing of bacterial isolates from soil warming experiment in Harvard Forest, Massachusetts, USA.</title>
        <authorList>
            <person name="Deangelis K."/>
        </authorList>
    </citation>
    <scope>NUCLEOTIDE SEQUENCE [LARGE SCALE GENOMIC DNA]</scope>
    <source>
        <strain evidence="1 2">EB153</strain>
    </source>
</reference>
<evidence type="ECO:0000313" key="2">
    <source>
        <dbReference type="Proteomes" id="UP000269669"/>
    </source>
</evidence>
<evidence type="ECO:0000313" key="1">
    <source>
        <dbReference type="EMBL" id="RSL15190.1"/>
    </source>
</evidence>
<dbReference type="Proteomes" id="UP000269669">
    <property type="component" value="Unassembled WGS sequence"/>
</dbReference>
<name>A0A3R9P7F3_9BACT</name>
<dbReference type="PANTHER" id="PTHR43861:SF1">
    <property type="entry name" value="TRANS-ACONITATE 2-METHYLTRANSFERASE"/>
    <property type="match status" value="1"/>
</dbReference>
<keyword evidence="1" id="KW-0808">Transferase</keyword>
<dbReference type="InterPro" id="IPR029063">
    <property type="entry name" value="SAM-dependent_MTases_sf"/>
</dbReference>
<keyword evidence="2" id="KW-1185">Reference proteome</keyword>
<protein>
    <submittedName>
        <fullName evidence="1">Methyltransferase family protein</fullName>
    </submittedName>
</protein>
<dbReference type="PANTHER" id="PTHR43861">
    <property type="entry name" value="TRANS-ACONITATE 2-METHYLTRANSFERASE-RELATED"/>
    <property type="match status" value="1"/>
</dbReference>
<comment type="caution">
    <text evidence="1">The sequence shown here is derived from an EMBL/GenBank/DDBJ whole genome shotgun (WGS) entry which is preliminary data.</text>
</comment>
<organism evidence="1 2">
    <name type="scientific">Edaphobacter aggregans</name>
    <dbReference type="NCBI Taxonomy" id="570835"/>
    <lineage>
        <taxon>Bacteria</taxon>
        <taxon>Pseudomonadati</taxon>
        <taxon>Acidobacteriota</taxon>
        <taxon>Terriglobia</taxon>
        <taxon>Terriglobales</taxon>
        <taxon>Acidobacteriaceae</taxon>
        <taxon>Edaphobacter</taxon>
    </lineage>
</organism>
<dbReference type="Pfam" id="PF13489">
    <property type="entry name" value="Methyltransf_23"/>
    <property type="match status" value="1"/>
</dbReference>
<dbReference type="CDD" id="cd02440">
    <property type="entry name" value="AdoMet_MTases"/>
    <property type="match status" value="1"/>
</dbReference>
<gene>
    <name evidence="1" type="ORF">EDE15_0669</name>
</gene>
<dbReference type="GO" id="GO:0032259">
    <property type="term" value="P:methylation"/>
    <property type="evidence" value="ECO:0007669"/>
    <property type="project" value="UniProtKB-KW"/>
</dbReference>
<keyword evidence="1" id="KW-0489">Methyltransferase</keyword>
<dbReference type="GO" id="GO:0008168">
    <property type="term" value="F:methyltransferase activity"/>
    <property type="evidence" value="ECO:0007669"/>
    <property type="project" value="UniProtKB-KW"/>
</dbReference>
<sequence length="299" mass="33113">MVDTATFLEALDRKAKMFAPTARATVEANQDLCSWVLDPLAHWAQAAYGDRAFEDAARGYARYCFGVAKSQQIYEQAGRYTPQALPDVISEVYEDEGYMVPYMWAAILIYPFWPSMVNHIALYRDEFVKALPTDARVLELASGHGVLSLLAAEERPDLRLEGLDISPPAVAVANRLLSVSGHDSRVKFEVKDALAVEQGDGEGEYQGIIAAMLAEHLEDPKPLLQAISRLLAKDGLVFFSTAIESAQRDHLYEFNQESQVVKLAEDAGLRVTRLVSDASAPLPGTRFLPRAVGMILRRR</sequence>
<dbReference type="Gene3D" id="3.40.50.150">
    <property type="entry name" value="Vaccinia Virus protein VP39"/>
    <property type="match status" value="1"/>
</dbReference>
<dbReference type="SUPFAM" id="SSF53335">
    <property type="entry name" value="S-adenosyl-L-methionine-dependent methyltransferases"/>
    <property type="match status" value="1"/>
</dbReference>
<proteinExistence type="predicted"/>
<accession>A0A3R9P7F3</accession>
<dbReference type="RefSeq" id="WP_185826993.1">
    <property type="nucleotide sequence ID" value="NZ_RSDW01000001.1"/>
</dbReference>
<dbReference type="EMBL" id="RSDW01000001">
    <property type="protein sequence ID" value="RSL15190.1"/>
    <property type="molecule type" value="Genomic_DNA"/>
</dbReference>
<dbReference type="AlphaFoldDB" id="A0A3R9P7F3"/>